<dbReference type="Pfam" id="PF14286">
    <property type="entry name" value="DHHW"/>
    <property type="match status" value="1"/>
</dbReference>
<dbReference type="InterPro" id="IPR025945">
    <property type="entry name" value="DHHW"/>
</dbReference>
<evidence type="ECO:0000313" key="1">
    <source>
        <dbReference type="EMBL" id="HIX94036.1"/>
    </source>
</evidence>
<gene>
    <name evidence="1" type="ORF">H9846_01050</name>
</gene>
<protein>
    <recommendedName>
        <fullName evidence="3">AlgX/AlgJ SGNH hydrolase-like domain-containing protein</fullName>
    </recommendedName>
</protein>
<reference evidence="1" key="2">
    <citation type="submission" date="2021-04" db="EMBL/GenBank/DDBJ databases">
        <authorList>
            <person name="Gilroy R."/>
        </authorList>
    </citation>
    <scope>NUCLEOTIDE SEQUENCE</scope>
    <source>
        <strain evidence="1">ChiHecec2B26-7398</strain>
    </source>
</reference>
<accession>A0A9D1XZS1</accession>
<dbReference type="Proteomes" id="UP000886751">
    <property type="component" value="Unassembled WGS sequence"/>
</dbReference>
<dbReference type="EMBL" id="DXEI01000023">
    <property type="protein sequence ID" value="HIX94036.1"/>
    <property type="molecule type" value="Genomic_DNA"/>
</dbReference>
<reference evidence="1" key="1">
    <citation type="journal article" date="2021" name="PeerJ">
        <title>Extensive microbial diversity within the chicken gut microbiome revealed by metagenomics and culture.</title>
        <authorList>
            <person name="Gilroy R."/>
            <person name="Ravi A."/>
            <person name="Getino M."/>
            <person name="Pursley I."/>
            <person name="Horton D.L."/>
            <person name="Alikhan N.F."/>
            <person name="Baker D."/>
            <person name="Gharbi K."/>
            <person name="Hall N."/>
            <person name="Watson M."/>
            <person name="Adriaenssens E.M."/>
            <person name="Foster-Nyarko E."/>
            <person name="Jarju S."/>
            <person name="Secka A."/>
            <person name="Antonio M."/>
            <person name="Oren A."/>
            <person name="Chaudhuri R.R."/>
            <person name="La Ragione R."/>
            <person name="Hildebrand F."/>
            <person name="Pallen M.J."/>
        </authorList>
    </citation>
    <scope>NUCLEOTIDE SEQUENCE</scope>
    <source>
        <strain evidence="1">ChiHecec2B26-7398</strain>
    </source>
</reference>
<organism evidence="1 2">
    <name type="scientific">Candidatus Gemmiger excrementipullorum</name>
    <dbReference type="NCBI Taxonomy" id="2838610"/>
    <lineage>
        <taxon>Bacteria</taxon>
        <taxon>Bacillati</taxon>
        <taxon>Bacillota</taxon>
        <taxon>Clostridia</taxon>
        <taxon>Eubacteriales</taxon>
        <taxon>Gemmiger</taxon>
    </lineage>
</organism>
<name>A0A9D1XZS1_9FIRM</name>
<dbReference type="AlphaFoldDB" id="A0A9D1XZS1"/>
<proteinExistence type="predicted"/>
<evidence type="ECO:0000313" key="2">
    <source>
        <dbReference type="Proteomes" id="UP000886751"/>
    </source>
</evidence>
<evidence type="ECO:0008006" key="3">
    <source>
        <dbReference type="Google" id="ProtNLM"/>
    </source>
</evidence>
<comment type="caution">
    <text evidence="1">The sequence shown here is derived from an EMBL/GenBank/DDBJ whole genome shotgun (WGS) entry which is preliminary data.</text>
</comment>
<sequence length="392" mass="44220">MSKVVYRKSGRRAGVPLLAASALLLLGLAIANLVWPKRDMIELENRKAAQFPAFSVEALLDGRWQSGFARWMQDQFLLRDAWINTQRAADEIVFQKAEEGGILLGKDQWMFTKLFTIDDATRQQTAKNVQAVAEFAARYPGKVTFLLAPSASVIYPEALPAGAPMADENALLDDIFAQVGESAAVIDLREPFTARRDEYLYFKTDHHWTTNGAYRAYEQFCALKGLTPFDRDAHEAVTVEGFQGTHYSATRLWNVENDTITYYPLPNQMTIYNITGEAQYEPMTTENLINTDKFATRDKYAAFLDGNNGYSVIEGDGEGSILVVKDSYANSFIPYLTANYEKIGVVDFRNFKYGLDSTIEREGYDEVLILYNFQTFIADTDLIYISRPTTLS</sequence>